<dbReference type="InterPro" id="IPR013103">
    <property type="entry name" value="RVT_2"/>
</dbReference>
<evidence type="ECO:0000313" key="3">
    <source>
        <dbReference type="Proteomes" id="UP001454036"/>
    </source>
</evidence>
<keyword evidence="2" id="KW-0675">Receptor</keyword>
<dbReference type="InterPro" id="IPR043502">
    <property type="entry name" value="DNA/RNA_pol_sf"/>
</dbReference>
<sequence length="140" mass="16001">MQLEHDALMQNNTWTLVPTPLDQNVINCKWIYDVKKNTDGSFQKCKACLVATGITQKYDIDYFETFSLVVKSTTIRVVLTMAPSLGWIVRQVDVNNAFLHGILSEDIYMKQPPGFKNSQCPHYVFKLNKAIYGLKQVPRA</sequence>
<name>A0AAV3QH64_LITER</name>
<keyword evidence="3" id="KW-1185">Reference proteome</keyword>
<reference evidence="2 3" key="1">
    <citation type="submission" date="2024-01" db="EMBL/GenBank/DDBJ databases">
        <title>The complete chloroplast genome sequence of Lithospermum erythrorhizon: insights into the phylogenetic relationship among Boraginaceae species and the maternal lineages of purple gromwells.</title>
        <authorList>
            <person name="Okada T."/>
            <person name="Watanabe K."/>
        </authorList>
    </citation>
    <scope>NUCLEOTIDE SEQUENCE [LARGE SCALE GENOMIC DNA]</scope>
</reference>
<keyword evidence="2" id="KW-0472">Membrane</keyword>
<dbReference type="Pfam" id="PF07727">
    <property type="entry name" value="RVT_2"/>
    <property type="match status" value="1"/>
</dbReference>
<evidence type="ECO:0000313" key="2">
    <source>
        <dbReference type="EMBL" id="GAA0163394.1"/>
    </source>
</evidence>
<comment type="caution">
    <text evidence="2">The sequence shown here is derived from an EMBL/GenBank/DDBJ whole genome shotgun (WGS) entry which is preliminary data.</text>
</comment>
<keyword evidence="2" id="KW-0812">Transmembrane</keyword>
<protein>
    <submittedName>
        <fullName evidence="2">Transmembrane signal receptor</fullName>
    </submittedName>
</protein>
<accession>A0AAV3QH64</accession>
<gene>
    <name evidence="2" type="ORF">LIER_19275</name>
</gene>
<evidence type="ECO:0000259" key="1">
    <source>
        <dbReference type="Pfam" id="PF07727"/>
    </source>
</evidence>
<feature type="domain" description="Reverse transcriptase Ty1/copia-type" evidence="1">
    <location>
        <begin position="11"/>
        <end position="139"/>
    </location>
</feature>
<dbReference type="SUPFAM" id="SSF56672">
    <property type="entry name" value="DNA/RNA polymerases"/>
    <property type="match status" value="1"/>
</dbReference>
<dbReference type="Proteomes" id="UP001454036">
    <property type="component" value="Unassembled WGS sequence"/>
</dbReference>
<proteinExistence type="predicted"/>
<dbReference type="AlphaFoldDB" id="A0AAV3QH64"/>
<organism evidence="2 3">
    <name type="scientific">Lithospermum erythrorhizon</name>
    <name type="common">Purple gromwell</name>
    <name type="synonym">Lithospermum officinale var. erythrorhizon</name>
    <dbReference type="NCBI Taxonomy" id="34254"/>
    <lineage>
        <taxon>Eukaryota</taxon>
        <taxon>Viridiplantae</taxon>
        <taxon>Streptophyta</taxon>
        <taxon>Embryophyta</taxon>
        <taxon>Tracheophyta</taxon>
        <taxon>Spermatophyta</taxon>
        <taxon>Magnoliopsida</taxon>
        <taxon>eudicotyledons</taxon>
        <taxon>Gunneridae</taxon>
        <taxon>Pentapetalae</taxon>
        <taxon>asterids</taxon>
        <taxon>lamiids</taxon>
        <taxon>Boraginales</taxon>
        <taxon>Boraginaceae</taxon>
        <taxon>Boraginoideae</taxon>
        <taxon>Lithospermeae</taxon>
        <taxon>Lithospermum</taxon>
    </lineage>
</organism>
<dbReference type="EMBL" id="BAABME010004738">
    <property type="protein sequence ID" value="GAA0163394.1"/>
    <property type="molecule type" value="Genomic_DNA"/>
</dbReference>